<comment type="similarity">
    <text evidence="7">Belongs to the ThrE exporter (TC 2.A.79) family.</text>
</comment>
<evidence type="ECO:0000256" key="2">
    <source>
        <dbReference type="ARBA" id="ARBA00022475"/>
    </source>
</evidence>
<dbReference type="Pfam" id="PF12821">
    <property type="entry name" value="ThrE_2"/>
    <property type="match status" value="1"/>
</dbReference>
<reference evidence="10" key="1">
    <citation type="submission" date="2020-05" db="EMBL/GenBank/DDBJ databases">
        <title>The draft genome sequence of Maribacter sp. ANRC-HE7.</title>
        <authorList>
            <person name="Mu L."/>
        </authorList>
    </citation>
    <scope>NUCLEOTIDE SEQUENCE</scope>
    <source>
        <strain evidence="10">ANRC-HE7</strain>
    </source>
</reference>
<evidence type="ECO:0000313" key="10">
    <source>
        <dbReference type="EMBL" id="MBD0779485.1"/>
    </source>
</evidence>
<dbReference type="EMBL" id="JABTCF010000012">
    <property type="protein sequence ID" value="MBD0779485.1"/>
    <property type="molecule type" value="Genomic_DNA"/>
</dbReference>
<evidence type="ECO:0000256" key="8">
    <source>
        <dbReference type="SAM" id="Phobius"/>
    </source>
</evidence>
<keyword evidence="3" id="KW-0997">Cell inner membrane</keyword>
<evidence type="ECO:0000256" key="4">
    <source>
        <dbReference type="ARBA" id="ARBA00022692"/>
    </source>
</evidence>
<dbReference type="RefSeq" id="WP_188244934.1">
    <property type="nucleotide sequence ID" value="NZ_JABTCF010000012.1"/>
</dbReference>
<gene>
    <name evidence="10" type="ORF">HPE56_16920</name>
</gene>
<evidence type="ECO:0000259" key="9">
    <source>
        <dbReference type="Pfam" id="PF12821"/>
    </source>
</evidence>
<proteinExistence type="inferred from homology"/>
<evidence type="ECO:0000256" key="3">
    <source>
        <dbReference type="ARBA" id="ARBA00022519"/>
    </source>
</evidence>
<evidence type="ECO:0000256" key="6">
    <source>
        <dbReference type="ARBA" id="ARBA00023136"/>
    </source>
</evidence>
<accession>A0ABR7V520</accession>
<organism evidence="10 11">
    <name type="scientific">Maribacter aquimaris</name>
    <dbReference type="NCBI Taxonomy" id="2737171"/>
    <lineage>
        <taxon>Bacteria</taxon>
        <taxon>Pseudomonadati</taxon>
        <taxon>Bacteroidota</taxon>
        <taxon>Flavobacteriia</taxon>
        <taxon>Flavobacteriales</taxon>
        <taxon>Flavobacteriaceae</taxon>
        <taxon>Maribacter</taxon>
    </lineage>
</organism>
<evidence type="ECO:0000256" key="1">
    <source>
        <dbReference type="ARBA" id="ARBA00004651"/>
    </source>
</evidence>
<evidence type="ECO:0000256" key="7">
    <source>
        <dbReference type="ARBA" id="ARBA00034125"/>
    </source>
</evidence>
<feature type="transmembrane region" description="Helical" evidence="8">
    <location>
        <begin position="83"/>
        <end position="101"/>
    </location>
</feature>
<keyword evidence="2" id="KW-1003">Cell membrane</keyword>
<evidence type="ECO:0000256" key="5">
    <source>
        <dbReference type="ARBA" id="ARBA00022989"/>
    </source>
</evidence>
<name>A0ABR7V520_9FLAO</name>
<dbReference type="Proteomes" id="UP001166021">
    <property type="component" value="Unassembled WGS sequence"/>
</dbReference>
<protein>
    <submittedName>
        <fullName evidence="10">Threonine/serine exporter family protein</fullName>
    </submittedName>
</protein>
<comment type="subcellular location">
    <subcellularLocation>
        <location evidence="1">Cell membrane</location>
        <topology evidence="1">Multi-pass membrane protein</topology>
    </subcellularLocation>
</comment>
<dbReference type="InterPro" id="IPR024528">
    <property type="entry name" value="ThrE_2"/>
</dbReference>
<dbReference type="InterPro" id="IPR050539">
    <property type="entry name" value="ThrE_Dicarb/AminoAcid_Exp"/>
</dbReference>
<keyword evidence="5 8" id="KW-1133">Transmembrane helix</keyword>
<feature type="transmembrane region" description="Helical" evidence="8">
    <location>
        <begin position="33"/>
        <end position="51"/>
    </location>
</feature>
<feature type="transmembrane region" description="Helical" evidence="8">
    <location>
        <begin position="6"/>
        <end position="26"/>
    </location>
</feature>
<keyword evidence="11" id="KW-1185">Reference proteome</keyword>
<keyword evidence="6 8" id="KW-0472">Membrane</keyword>
<evidence type="ECO:0000313" key="11">
    <source>
        <dbReference type="Proteomes" id="UP001166021"/>
    </source>
</evidence>
<comment type="caution">
    <text evidence="10">The sequence shown here is derived from an EMBL/GenBank/DDBJ whole genome shotgun (WGS) entry which is preliminary data.</text>
</comment>
<feature type="transmembrane region" description="Helical" evidence="8">
    <location>
        <begin position="127"/>
        <end position="151"/>
    </location>
</feature>
<dbReference type="PANTHER" id="PTHR34390:SF1">
    <property type="entry name" value="SUCCINATE TRANSPORTER SUBUNIT YJJB-RELATED"/>
    <property type="match status" value="1"/>
</dbReference>
<sequence length="163" mass="17853">MEEAIINVLELSIWSGIAAVGFGILFNIPRKTILVVFFLGFAAGLVKFLLIHFNVNIVLSSLVAASFVGILSSPLAHKVHHPPVVFSIPAVIPMIPGYYAYETVLSIMSFTFMEKGSPERVELIVSIFYNGFTTLFILIAITIGVSLPLLLSRKETVKKADDK</sequence>
<dbReference type="PANTHER" id="PTHR34390">
    <property type="entry name" value="UPF0442 PROTEIN YJJB-RELATED"/>
    <property type="match status" value="1"/>
</dbReference>
<keyword evidence="4 8" id="KW-0812">Transmembrane</keyword>
<feature type="domain" description="Threonine/Serine exporter ThrE" evidence="9">
    <location>
        <begin position="13"/>
        <end position="149"/>
    </location>
</feature>